<comment type="caution">
    <text evidence="2">The sequence shown here is derived from an EMBL/GenBank/DDBJ whole genome shotgun (WGS) entry which is preliminary data.</text>
</comment>
<dbReference type="AlphaFoldDB" id="A0A8S2GZQ0"/>
<dbReference type="EMBL" id="CAJOBC010070192">
    <property type="protein sequence ID" value="CAF4239934.1"/>
    <property type="molecule type" value="Genomic_DNA"/>
</dbReference>
<dbReference type="Proteomes" id="UP000682733">
    <property type="component" value="Unassembled WGS sequence"/>
</dbReference>
<accession>A0A8S2GZQ0</accession>
<name>A0A8S2GZQ0_9BILA</name>
<gene>
    <name evidence="1" type="ORF">OVA965_LOCUS3425</name>
    <name evidence="3" type="ORF">SRO942_LOCUS32036</name>
    <name evidence="2" type="ORF">TMI583_LOCUS3424</name>
</gene>
<sequence length="115" mass="13764">MVTKYLEDLSSATYHYNGGEILAEKSNQNICFQLVNTRSQHLVDDDNDDRYLSEIFCDYKYRRAFFIIQGLAWQLLYNLEELEPIVYDYLVNLANLNIKIIHNKYQQNYQQKLIL</sequence>
<evidence type="ECO:0000313" key="4">
    <source>
        <dbReference type="Proteomes" id="UP000682733"/>
    </source>
</evidence>
<dbReference type="EMBL" id="CAJOBA010000822">
    <property type="protein sequence ID" value="CAF3558862.1"/>
    <property type="molecule type" value="Genomic_DNA"/>
</dbReference>
<dbReference type="Proteomes" id="UP000681722">
    <property type="component" value="Unassembled WGS sequence"/>
</dbReference>
<protein>
    <submittedName>
        <fullName evidence="2">Uncharacterized protein</fullName>
    </submittedName>
</protein>
<organism evidence="2 4">
    <name type="scientific">Didymodactylos carnosus</name>
    <dbReference type="NCBI Taxonomy" id="1234261"/>
    <lineage>
        <taxon>Eukaryota</taxon>
        <taxon>Metazoa</taxon>
        <taxon>Spiralia</taxon>
        <taxon>Gnathifera</taxon>
        <taxon>Rotifera</taxon>
        <taxon>Eurotatoria</taxon>
        <taxon>Bdelloidea</taxon>
        <taxon>Philodinida</taxon>
        <taxon>Philodinidae</taxon>
        <taxon>Didymodactylos</taxon>
    </lineage>
</organism>
<dbReference type="EMBL" id="CAJNOK010000822">
    <property type="protein sequence ID" value="CAF0777560.1"/>
    <property type="molecule type" value="Genomic_DNA"/>
</dbReference>
<evidence type="ECO:0000313" key="2">
    <source>
        <dbReference type="EMBL" id="CAF3558862.1"/>
    </source>
</evidence>
<evidence type="ECO:0000313" key="3">
    <source>
        <dbReference type="EMBL" id="CAF4239934.1"/>
    </source>
</evidence>
<evidence type="ECO:0000313" key="1">
    <source>
        <dbReference type="EMBL" id="CAF0777560.1"/>
    </source>
</evidence>
<proteinExistence type="predicted"/>
<reference evidence="2" key="1">
    <citation type="submission" date="2021-02" db="EMBL/GenBank/DDBJ databases">
        <authorList>
            <person name="Nowell W R."/>
        </authorList>
    </citation>
    <scope>NUCLEOTIDE SEQUENCE</scope>
</reference>
<dbReference type="Proteomes" id="UP000677228">
    <property type="component" value="Unassembled WGS sequence"/>
</dbReference>